<dbReference type="PANTHER" id="PTHR31793:SF27">
    <property type="entry name" value="NOVEL THIOESTERASE SUPERFAMILY DOMAIN AND SAPOSIN A-TYPE DOMAIN CONTAINING PROTEIN (0610012H03RIK)"/>
    <property type="match status" value="1"/>
</dbReference>
<name>A0A267MH68_9FIRM</name>
<accession>A0A267MH68</accession>
<dbReference type="Proteomes" id="UP000216024">
    <property type="component" value="Unassembled WGS sequence"/>
</dbReference>
<comment type="caution">
    <text evidence="3">The sequence shown here is derived from an EMBL/GenBank/DDBJ whole genome shotgun (WGS) entry which is preliminary data.</text>
</comment>
<sequence length="141" mass="16504">MYKSEGFVRVRYEETDQMGVGYNGNYFTWFEVGRNEFFRSLGYTYKDLEQSGVILPVIEANCKYIHAAKYDDELGIETRISMLKGVRLKFEYNVIRKADRVILAKGFTTHAFVNRDLKPLNFKKANPEIWNLLNDKVAKVE</sequence>
<proteinExistence type="inferred from homology"/>
<dbReference type="InterPro" id="IPR050563">
    <property type="entry name" value="4-hydroxybenzoyl-CoA_TE"/>
</dbReference>
<comment type="similarity">
    <text evidence="1">Belongs to the 4-hydroxybenzoyl-CoA thioesterase family.</text>
</comment>
<gene>
    <name evidence="3" type="ORF">CCE28_16890</name>
</gene>
<dbReference type="Pfam" id="PF13279">
    <property type="entry name" value="4HBT_2"/>
    <property type="match status" value="1"/>
</dbReference>
<dbReference type="InterPro" id="IPR029069">
    <property type="entry name" value="HotDog_dom_sf"/>
</dbReference>
<dbReference type="RefSeq" id="WP_095134903.1">
    <property type="nucleotide sequence ID" value="NZ_NIBG01000019.1"/>
</dbReference>
<dbReference type="InterPro" id="IPR006684">
    <property type="entry name" value="YbgC/YbaW"/>
</dbReference>
<organism evidence="3 4">
    <name type="scientific">Anaeromicrobium sediminis</name>
    <dbReference type="NCBI Taxonomy" id="1478221"/>
    <lineage>
        <taxon>Bacteria</taxon>
        <taxon>Bacillati</taxon>
        <taxon>Bacillota</taxon>
        <taxon>Clostridia</taxon>
        <taxon>Peptostreptococcales</taxon>
        <taxon>Thermotaleaceae</taxon>
        <taxon>Anaeromicrobium</taxon>
    </lineage>
</organism>
<dbReference type="PIRSF" id="PIRSF003230">
    <property type="entry name" value="YbgC"/>
    <property type="match status" value="1"/>
</dbReference>
<dbReference type="Gene3D" id="3.10.129.10">
    <property type="entry name" value="Hotdog Thioesterase"/>
    <property type="match status" value="1"/>
</dbReference>
<dbReference type="SUPFAM" id="SSF54637">
    <property type="entry name" value="Thioesterase/thiol ester dehydrase-isomerase"/>
    <property type="match status" value="1"/>
</dbReference>
<protein>
    <submittedName>
        <fullName evidence="3">4-hydroxybenzoyl-CoA thioesterase</fullName>
    </submittedName>
</protein>
<dbReference type="CDD" id="cd00586">
    <property type="entry name" value="4HBT"/>
    <property type="match status" value="1"/>
</dbReference>
<dbReference type="PANTHER" id="PTHR31793">
    <property type="entry name" value="4-HYDROXYBENZOYL-COA THIOESTERASE FAMILY MEMBER"/>
    <property type="match status" value="1"/>
</dbReference>
<dbReference type="GO" id="GO:0047617">
    <property type="term" value="F:fatty acyl-CoA hydrolase activity"/>
    <property type="evidence" value="ECO:0007669"/>
    <property type="project" value="TreeGrafter"/>
</dbReference>
<evidence type="ECO:0000256" key="2">
    <source>
        <dbReference type="ARBA" id="ARBA00022801"/>
    </source>
</evidence>
<dbReference type="AlphaFoldDB" id="A0A267MH68"/>
<evidence type="ECO:0000313" key="4">
    <source>
        <dbReference type="Proteomes" id="UP000216024"/>
    </source>
</evidence>
<dbReference type="NCBIfam" id="TIGR00051">
    <property type="entry name" value="YbgC/FadM family acyl-CoA thioesterase"/>
    <property type="match status" value="1"/>
</dbReference>
<dbReference type="EMBL" id="NIBG01000019">
    <property type="protein sequence ID" value="PAB58150.1"/>
    <property type="molecule type" value="Genomic_DNA"/>
</dbReference>
<evidence type="ECO:0000256" key="1">
    <source>
        <dbReference type="ARBA" id="ARBA00005953"/>
    </source>
</evidence>
<keyword evidence="2" id="KW-0378">Hydrolase</keyword>
<reference evidence="3 4" key="1">
    <citation type="submission" date="2017-06" db="EMBL/GenBank/DDBJ databases">
        <title>Draft genome sequence of anaerobic fermentative bacterium Anaeromicrobium sediminis DY2726D isolated from West Pacific Ocean sediments.</title>
        <authorList>
            <person name="Zeng X."/>
        </authorList>
    </citation>
    <scope>NUCLEOTIDE SEQUENCE [LARGE SCALE GENOMIC DNA]</scope>
    <source>
        <strain evidence="3 4">DY2726D</strain>
    </source>
</reference>
<keyword evidence="4" id="KW-1185">Reference proteome</keyword>
<dbReference type="OrthoDB" id="9800856at2"/>
<evidence type="ECO:0000313" key="3">
    <source>
        <dbReference type="EMBL" id="PAB58150.1"/>
    </source>
</evidence>